<feature type="compositionally biased region" description="Polar residues" evidence="1">
    <location>
        <begin position="33"/>
        <end position="46"/>
    </location>
</feature>
<name>A0A1M4S011_9ACTO</name>
<evidence type="ECO:0000313" key="2">
    <source>
        <dbReference type="EMBL" id="SHE25564.1"/>
    </source>
</evidence>
<proteinExistence type="predicted"/>
<dbReference type="STRING" id="1892869.ACGLYG10_1785"/>
<feature type="region of interest" description="Disordered" evidence="1">
    <location>
        <begin position="1"/>
        <end position="46"/>
    </location>
</feature>
<gene>
    <name evidence="2" type="ORF">ACGLYG10_1785</name>
</gene>
<protein>
    <submittedName>
        <fullName evidence="2">Uncharacterized protein</fullName>
    </submittedName>
</protein>
<sequence length="70" mass="7682">MYVAMGHKPSSARVLMNGNNMRTSPKDVRTTRCEPSQQNRCTPSASIPSLDCTTNVTPVSTGRTTMRHTN</sequence>
<dbReference type="EMBL" id="FQTT01000011">
    <property type="protein sequence ID" value="SHE25564.1"/>
    <property type="molecule type" value="Genomic_DNA"/>
</dbReference>
<accession>A0A1M4S011</accession>
<organism evidence="2 3">
    <name type="scientific">Actinomyces glycerinitolerans</name>
    <dbReference type="NCBI Taxonomy" id="1892869"/>
    <lineage>
        <taxon>Bacteria</taxon>
        <taxon>Bacillati</taxon>
        <taxon>Actinomycetota</taxon>
        <taxon>Actinomycetes</taxon>
        <taxon>Actinomycetales</taxon>
        <taxon>Actinomycetaceae</taxon>
        <taxon>Actinomyces</taxon>
    </lineage>
</organism>
<evidence type="ECO:0000313" key="3">
    <source>
        <dbReference type="Proteomes" id="UP000184291"/>
    </source>
</evidence>
<reference evidence="3" key="1">
    <citation type="submission" date="2016-09" db="EMBL/GenBank/DDBJ databases">
        <authorList>
            <person name="Strepis N."/>
        </authorList>
    </citation>
    <scope>NUCLEOTIDE SEQUENCE [LARGE SCALE GENOMIC DNA]</scope>
</reference>
<dbReference type="AlphaFoldDB" id="A0A1M4S011"/>
<keyword evidence="3" id="KW-1185">Reference proteome</keyword>
<dbReference type="Proteomes" id="UP000184291">
    <property type="component" value="Unassembled WGS sequence"/>
</dbReference>
<evidence type="ECO:0000256" key="1">
    <source>
        <dbReference type="SAM" id="MobiDB-lite"/>
    </source>
</evidence>